<keyword evidence="9" id="KW-1185">Reference proteome</keyword>
<dbReference type="PANTHER" id="PTHR43301">
    <property type="entry name" value="ARABINAN ENDO-1,5-ALPHA-L-ARABINOSIDASE"/>
    <property type="match status" value="1"/>
</dbReference>
<dbReference type="PANTHER" id="PTHR43301:SF3">
    <property type="entry name" value="ARABINAN ENDO-1,5-ALPHA-L-ARABINOSIDASE A-RELATED"/>
    <property type="match status" value="1"/>
</dbReference>
<dbReference type="Pfam" id="PF04616">
    <property type="entry name" value="Glyco_hydro_43"/>
    <property type="match status" value="1"/>
</dbReference>
<name>U4THQ1_9LACO</name>
<evidence type="ECO:0000256" key="2">
    <source>
        <dbReference type="ARBA" id="ARBA00009865"/>
    </source>
</evidence>
<comment type="similarity">
    <text evidence="2 7">Belongs to the glycosyl hydrolase 43 family.</text>
</comment>
<evidence type="ECO:0000256" key="5">
    <source>
        <dbReference type="PIRSR" id="PIRSR606710-1"/>
    </source>
</evidence>
<dbReference type="InterPro" id="IPR050727">
    <property type="entry name" value="GH43_arabinanases"/>
</dbReference>
<evidence type="ECO:0000313" key="9">
    <source>
        <dbReference type="Proteomes" id="UP000030647"/>
    </source>
</evidence>
<evidence type="ECO:0000313" key="8">
    <source>
        <dbReference type="EMBL" id="ERL64306.1"/>
    </source>
</evidence>
<dbReference type="AlphaFoldDB" id="U4THQ1"/>
<proteinExistence type="inferred from homology"/>
<evidence type="ECO:0000256" key="1">
    <source>
        <dbReference type="ARBA" id="ARBA00004834"/>
    </source>
</evidence>
<feature type="active site" description="Proton donor" evidence="5">
    <location>
        <position position="187"/>
    </location>
</feature>
<evidence type="ECO:0000256" key="4">
    <source>
        <dbReference type="ARBA" id="ARBA00023295"/>
    </source>
</evidence>
<dbReference type="SMR" id="U4THQ1"/>
<keyword evidence="3 7" id="KW-0378">Hydrolase</keyword>
<dbReference type="eggNOG" id="COG3507">
    <property type="taxonomic scope" value="Bacteria"/>
</dbReference>
<organism evidence="8 9">
    <name type="scientific">Schleiferilactobacillus shenzhenensis LY-73</name>
    <dbReference type="NCBI Taxonomy" id="1231336"/>
    <lineage>
        <taxon>Bacteria</taxon>
        <taxon>Bacillati</taxon>
        <taxon>Bacillota</taxon>
        <taxon>Bacilli</taxon>
        <taxon>Lactobacillales</taxon>
        <taxon>Lactobacillaceae</taxon>
        <taxon>Schleiferilactobacillus</taxon>
    </lineage>
</organism>
<dbReference type="GO" id="GO:0004553">
    <property type="term" value="F:hydrolase activity, hydrolyzing O-glycosyl compounds"/>
    <property type="evidence" value="ECO:0007669"/>
    <property type="project" value="InterPro"/>
</dbReference>
<keyword evidence="4 7" id="KW-0326">Glycosidase</keyword>
<dbReference type="Proteomes" id="UP000030647">
    <property type="component" value="Unassembled WGS sequence"/>
</dbReference>
<dbReference type="CDD" id="cd08998">
    <property type="entry name" value="GH43_Arb43a-like"/>
    <property type="match status" value="1"/>
</dbReference>
<comment type="pathway">
    <text evidence="1">Glycan metabolism; L-arabinan degradation.</text>
</comment>
<evidence type="ECO:0000256" key="3">
    <source>
        <dbReference type="ARBA" id="ARBA00022801"/>
    </source>
</evidence>
<feature type="site" description="Important for catalytic activity, responsible for pKa modulation of the active site Glu and correct orientation of both the proton donor and substrate" evidence="6">
    <location>
        <position position="131"/>
    </location>
</feature>
<reference evidence="9" key="1">
    <citation type="journal article" date="2013" name="Genome Announc.">
        <title>Whole-Genome Sequencing of Lactobacillus shenzhenensis Strain LY-73T.</title>
        <authorList>
            <person name="Lin Z."/>
            <person name="Liu Z."/>
            <person name="Yang R."/>
            <person name="Zou Y."/>
            <person name="Wan D."/>
            <person name="Chen J."/>
            <person name="Guo M."/>
            <person name="Zhao J."/>
            <person name="Fang C."/>
            <person name="Yang R."/>
            <person name="Liu F."/>
        </authorList>
    </citation>
    <scope>NUCLEOTIDE SEQUENCE [LARGE SCALE GENOMIC DNA]</scope>
    <source>
        <strain evidence="9">LY-73</strain>
    </source>
</reference>
<accession>U4THQ1</accession>
<dbReference type="InterPro" id="IPR023296">
    <property type="entry name" value="Glyco_hydro_beta-prop_sf"/>
</dbReference>
<feature type="active site" description="Proton acceptor" evidence="5">
    <location>
        <position position="8"/>
    </location>
</feature>
<sequence length="405" mass="44051">MGTWDVHDPTIVHDAAGFTMFSTDTRRADQNHATRGIQRRHSSDLVRWSDAGTALNGIPADAEEWSHAGGLWAPEVVPYAAGYRLYYAASTFGSQRSAIGLATSPSLSDTFTPQGIVLRTDGVTDQRNALDPNVVIDGNKEWLCYGSFFAGIYLVELNPATGFLKDPGDVGHRIAARPRALNNGSIEGPFIYHSPVTDDYYLFASYDSLSHSYNIRVGRAKTITGPYLDYHGNSMIALDPERANYSGTKILGSRHFAGEHQQLLAPGHCSVLDLGTTQYLVYHNRLQPGGRPFGMVSQLHWTTEGWPVVSPNHVHSVASGHPVLPNAIPGDWDVVTFTDSTDVIESQSISVTPDMVQTSGSEGCVLAGVGSGAVWQEYDWSVQKERVVFSGLTSEGWGVLAKRQV</sequence>
<evidence type="ECO:0000256" key="7">
    <source>
        <dbReference type="RuleBase" id="RU361187"/>
    </source>
</evidence>
<dbReference type="HOGENOM" id="CLU_009397_1_0_9"/>
<dbReference type="EMBL" id="KI271600">
    <property type="protein sequence ID" value="ERL64306.1"/>
    <property type="molecule type" value="Genomic_DNA"/>
</dbReference>
<dbReference type="InterPro" id="IPR006710">
    <property type="entry name" value="Glyco_hydro_43"/>
</dbReference>
<dbReference type="STRING" id="1231336.L248_1074"/>
<dbReference type="SUPFAM" id="SSF75005">
    <property type="entry name" value="Arabinanase/levansucrase/invertase"/>
    <property type="match status" value="1"/>
</dbReference>
<gene>
    <name evidence="8" type="primary">abnA</name>
    <name evidence="8" type="ORF">L248_1074</name>
</gene>
<dbReference type="GO" id="GO:0005975">
    <property type="term" value="P:carbohydrate metabolic process"/>
    <property type="evidence" value="ECO:0007669"/>
    <property type="project" value="InterPro"/>
</dbReference>
<evidence type="ECO:0000256" key="6">
    <source>
        <dbReference type="PIRSR" id="PIRSR606710-2"/>
    </source>
</evidence>
<dbReference type="Gene3D" id="2.115.10.20">
    <property type="entry name" value="Glycosyl hydrolase domain, family 43"/>
    <property type="match status" value="1"/>
</dbReference>
<protein>
    <submittedName>
        <fullName evidence="8">Arabinan endo-1,5-alpha-L-arabinosidase</fullName>
    </submittedName>
</protein>